<organism evidence="6 7">
    <name type="scientific">Thecamonas trahens ATCC 50062</name>
    <dbReference type="NCBI Taxonomy" id="461836"/>
    <lineage>
        <taxon>Eukaryota</taxon>
        <taxon>Apusozoa</taxon>
        <taxon>Apusomonadida</taxon>
        <taxon>Apusomonadidae</taxon>
        <taxon>Thecamonas</taxon>
    </lineage>
</organism>
<evidence type="ECO:0000256" key="2">
    <source>
        <dbReference type="ARBA" id="ARBA00023203"/>
    </source>
</evidence>
<dbReference type="GO" id="GO:0005769">
    <property type="term" value="C:early endosome"/>
    <property type="evidence" value="ECO:0007669"/>
    <property type="project" value="InterPro"/>
</dbReference>
<dbReference type="PANTHER" id="PTHR23331:SF1">
    <property type="entry name" value="WASH COMPLEX SUBUNIT 1"/>
    <property type="match status" value="1"/>
</dbReference>
<keyword evidence="4" id="KW-1133">Transmembrane helix</keyword>
<dbReference type="GO" id="GO:0006887">
    <property type="term" value="P:exocytosis"/>
    <property type="evidence" value="ECO:0007669"/>
    <property type="project" value="TreeGrafter"/>
</dbReference>
<feature type="region of interest" description="Disordered" evidence="3">
    <location>
        <begin position="614"/>
        <end position="650"/>
    </location>
</feature>
<proteinExistence type="inferred from homology"/>
<dbReference type="InterPro" id="IPR021854">
    <property type="entry name" value="WASH1_WAHD"/>
</dbReference>
<dbReference type="eggNOG" id="ENOG502QSX3">
    <property type="taxonomic scope" value="Eukaryota"/>
</dbReference>
<dbReference type="GO" id="GO:0042147">
    <property type="term" value="P:retrograde transport, endosome to Golgi"/>
    <property type="evidence" value="ECO:0007669"/>
    <property type="project" value="TreeGrafter"/>
</dbReference>
<dbReference type="GO" id="GO:0071203">
    <property type="term" value="C:WASH complex"/>
    <property type="evidence" value="ECO:0007669"/>
    <property type="project" value="InterPro"/>
</dbReference>
<evidence type="ECO:0000256" key="4">
    <source>
        <dbReference type="SAM" id="Phobius"/>
    </source>
</evidence>
<dbReference type="RefSeq" id="XP_013757766.1">
    <property type="nucleotide sequence ID" value="XM_013902312.1"/>
</dbReference>
<dbReference type="OrthoDB" id="307871at2759"/>
<dbReference type="Proteomes" id="UP000054408">
    <property type="component" value="Unassembled WGS sequence"/>
</dbReference>
<name>A0A0L0DB30_THETB</name>
<evidence type="ECO:0000259" key="5">
    <source>
        <dbReference type="Pfam" id="PF11945"/>
    </source>
</evidence>
<dbReference type="EMBL" id="GL349456">
    <property type="protein sequence ID" value="KNC49554.1"/>
    <property type="molecule type" value="Genomic_DNA"/>
</dbReference>
<feature type="compositionally biased region" description="Low complexity" evidence="3">
    <location>
        <begin position="614"/>
        <end position="637"/>
    </location>
</feature>
<keyword evidence="2" id="KW-0009">Actin-binding</keyword>
<dbReference type="AlphaFoldDB" id="A0A0L0DB30"/>
<feature type="region of interest" description="Disordered" evidence="3">
    <location>
        <begin position="458"/>
        <end position="526"/>
    </location>
</feature>
<keyword evidence="7" id="KW-1185">Reference proteome</keyword>
<feature type="transmembrane region" description="Helical" evidence="4">
    <location>
        <begin position="24"/>
        <end position="43"/>
    </location>
</feature>
<keyword evidence="4" id="KW-0472">Membrane</keyword>
<comment type="similarity">
    <text evidence="1">Belongs to the WASH1 family.</text>
</comment>
<evidence type="ECO:0000313" key="7">
    <source>
        <dbReference type="Proteomes" id="UP000054408"/>
    </source>
</evidence>
<keyword evidence="4" id="KW-0812">Transmembrane</keyword>
<dbReference type="InterPro" id="IPR028290">
    <property type="entry name" value="WASH1"/>
</dbReference>
<sequence>MPLINSSSYKDDDAVLSLDRALDMVLTVAVSAVVSFIALGPPLKRALQARGAEAGNSGREGSSAIALAVVINGVLLGFNGVILFLPLATSLFPFEPASIASMFASSLLVQWLVSENLARLATYYALGAKAVPVTYGGNGGSCVPANVITAAAPQSSLAPRSGNSSIELAPKSTGGLFGTATLQPADDQATEGTQVQQTEMENLHQIFDALQYLEHVVDSVFAKVGSDVKRQKRRVGRMAKRVAVARNKIKHLANSTEATRIHSPAHYPGRKDYERAHMLHDPFRPLLLKRRRHMMGPMREVDYDARLANAVDVDLVQKHVTEAKSREQIELEGLGRLPDNITSVSSLLLYNSTENPYKAYVSTDNLLGDDASVPVKPEVLIGAAPESIANGPQRTQYGETTFIYHPKVGELPPSRLPDVVTGLANIATDVNFVSEAPQPMGPAANNAPVLPTVKEIIPEPSVRQPNLRDHYRGRIFDQPPPPPADHARVSAAASSGRVSRPSGSKPSGLTDAPAKRRPPTKVAAPQPMEVAPAVEQGVAAEADAGVVPVVGAQHEVGAAAQAPVARDTQAQNPVDPAAAAAAEAAAQAAAAQAAEAAAAAAAAAQAEARAAAAAAAAAQHQHQQHAAAAHQHQQHAAAAHHQHMHHASQQDVGMVQMPMSGHMASPGFYTPFQAPNVYHQYAQAAQYSSPYPVAVLPQTQLMHPGSMNHAMQHGHQSYNYGGNGYATGQAPMGMAAGTAPVPMNEVVEPHEIVEEEVVVSDEDEADAPGKLQSLLLAAEVCLRGEQESERLRSEQEAKLARERGSESESRKRKAAPGTAFRRRKKLKPAAEHSKFLGLVKQETTLDTLDNTAALDNLMRQAEALMQANSSAEKVFANSHKLFRDLIEPDRDNSTHVQILALVENTVDKLRASRNLLAVITDRIQGSSGLLCKHRNKILDMFEQIPGE</sequence>
<gene>
    <name evidence="6" type="ORF">AMSG_11892</name>
</gene>
<evidence type="ECO:0000256" key="3">
    <source>
        <dbReference type="SAM" id="MobiDB-lite"/>
    </source>
</evidence>
<dbReference type="GO" id="GO:0005829">
    <property type="term" value="C:cytosol"/>
    <property type="evidence" value="ECO:0007669"/>
    <property type="project" value="GOC"/>
</dbReference>
<feature type="region of interest" description="Disordered" evidence="3">
    <location>
        <begin position="787"/>
        <end position="828"/>
    </location>
</feature>
<dbReference type="GeneID" id="25569807"/>
<dbReference type="GO" id="GO:0043015">
    <property type="term" value="F:gamma-tubulin binding"/>
    <property type="evidence" value="ECO:0007669"/>
    <property type="project" value="TreeGrafter"/>
</dbReference>
<feature type="compositionally biased region" description="Basic and acidic residues" evidence="3">
    <location>
        <begin position="787"/>
        <end position="809"/>
    </location>
</feature>
<dbReference type="STRING" id="461836.A0A0L0DB30"/>
<evidence type="ECO:0000313" key="6">
    <source>
        <dbReference type="EMBL" id="KNC49554.1"/>
    </source>
</evidence>
<feature type="compositionally biased region" description="Low complexity" evidence="3">
    <location>
        <begin position="489"/>
        <end position="508"/>
    </location>
</feature>
<accession>A0A0L0DB30</accession>
<dbReference type="GO" id="GO:0034314">
    <property type="term" value="P:Arp2/3 complex-mediated actin nucleation"/>
    <property type="evidence" value="ECO:0007669"/>
    <property type="project" value="InterPro"/>
</dbReference>
<feature type="domain" description="WASH1 WAHD" evidence="5">
    <location>
        <begin position="200"/>
        <end position="463"/>
    </location>
</feature>
<dbReference type="GO" id="GO:0032456">
    <property type="term" value="P:endocytic recycling"/>
    <property type="evidence" value="ECO:0007669"/>
    <property type="project" value="TreeGrafter"/>
</dbReference>
<evidence type="ECO:0000256" key="1">
    <source>
        <dbReference type="ARBA" id="ARBA00005602"/>
    </source>
</evidence>
<dbReference type="GO" id="GO:0003779">
    <property type="term" value="F:actin binding"/>
    <property type="evidence" value="ECO:0007669"/>
    <property type="project" value="UniProtKB-KW"/>
</dbReference>
<feature type="transmembrane region" description="Helical" evidence="4">
    <location>
        <begin position="64"/>
        <end position="85"/>
    </location>
</feature>
<dbReference type="PANTHER" id="PTHR23331">
    <property type="entry name" value="CXYORF1"/>
    <property type="match status" value="1"/>
</dbReference>
<feature type="compositionally biased region" description="Basic residues" evidence="3">
    <location>
        <begin position="810"/>
        <end position="827"/>
    </location>
</feature>
<dbReference type="GO" id="GO:0043014">
    <property type="term" value="F:alpha-tubulin binding"/>
    <property type="evidence" value="ECO:0007669"/>
    <property type="project" value="InterPro"/>
</dbReference>
<protein>
    <recommendedName>
        <fullName evidence="5">WASH1 WAHD domain-containing protein</fullName>
    </recommendedName>
</protein>
<dbReference type="Pfam" id="PF11945">
    <property type="entry name" value="WASH_WAHD"/>
    <property type="match status" value="1"/>
</dbReference>
<dbReference type="GO" id="GO:0055037">
    <property type="term" value="C:recycling endosome"/>
    <property type="evidence" value="ECO:0007669"/>
    <property type="project" value="TreeGrafter"/>
</dbReference>
<feature type="compositionally biased region" description="Basic and acidic residues" evidence="3">
    <location>
        <begin position="466"/>
        <end position="475"/>
    </location>
</feature>
<reference evidence="6 7" key="1">
    <citation type="submission" date="2010-05" db="EMBL/GenBank/DDBJ databases">
        <title>The Genome Sequence of Thecamonas trahens ATCC 50062.</title>
        <authorList>
            <consortium name="The Broad Institute Genome Sequencing Platform"/>
            <person name="Russ C."/>
            <person name="Cuomo C."/>
            <person name="Shea T."/>
            <person name="Young S.K."/>
            <person name="Zeng Q."/>
            <person name="Koehrsen M."/>
            <person name="Haas B."/>
            <person name="Borodovsky M."/>
            <person name="Guigo R."/>
            <person name="Alvarado L."/>
            <person name="Berlin A."/>
            <person name="Bochicchio J."/>
            <person name="Borenstein D."/>
            <person name="Chapman S."/>
            <person name="Chen Z."/>
            <person name="Freedman E."/>
            <person name="Gellesch M."/>
            <person name="Goldberg J."/>
            <person name="Griggs A."/>
            <person name="Gujja S."/>
            <person name="Heilman E."/>
            <person name="Heiman D."/>
            <person name="Hepburn T."/>
            <person name="Howarth C."/>
            <person name="Jen D."/>
            <person name="Larson L."/>
            <person name="Mehta T."/>
            <person name="Park D."/>
            <person name="Pearson M."/>
            <person name="Roberts A."/>
            <person name="Saif S."/>
            <person name="Shenoy N."/>
            <person name="Sisk P."/>
            <person name="Stolte C."/>
            <person name="Sykes S."/>
            <person name="Thomson T."/>
            <person name="Walk T."/>
            <person name="White J."/>
            <person name="Yandava C."/>
            <person name="Burger G."/>
            <person name="Gray M.W."/>
            <person name="Holland P.W.H."/>
            <person name="King N."/>
            <person name="Lang F.B.F."/>
            <person name="Roger A.J."/>
            <person name="Ruiz-Trillo I."/>
            <person name="Lander E."/>
            <person name="Nusbaum C."/>
        </authorList>
    </citation>
    <scope>NUCLEOTIDE SEQUENCE [LARGE SCALE GENOMIC DNA]</scope>
    <source>
        <strain evidence="6 7">ATCC 50062</strain>
    </source>
</reference>